<evidence type="ECO:0000313" key="6">
    <source>
        <dbReference type="EMBL" id="KAJ7306196.1"/>
    </source>
</evidence>
<dbReference type="EMBL" id="JARIHO010000094">
    <property type="protein sequence ID" value="KAJ7306196.1"/>
    <property type="molecule type" value="Genomic_DNA"/>
</dbReference>
<evidence type="ECO:0000256" key="4">
    <source>
        <dbReference type="ARBA" id="ARBA00023136"/>
    </source>
</evidence>
<gene>
    <name evidence="6" type="ORF">DFH08DRAFT_720971</name>
</gene>
<dbReference type="GO" id="GO:0016020">
    <property type="term" value="C:membrane"/>
    <property type="evidence" value="ECO:0007669"/>
    <property type="project" value="UniProtKB-SubCell"/>
</dbReference>
<comment type="subcellular location">
    <subcellularLocation>
        <location evidence="1">Membrane</location>
    </subcellularLocation>
</comment>
<keyword evidence="7" id="KW-1185">Reference proteome</keyword>
<evidence type="ECO:0000256" key="3">
    <source>
        <dbReference type="ARBA" id="ARBA00022989"/>
    </source>
</evidence>
<accession>A0AAD6Z3X3</accession>
<feature type="non-terminal residue" evidence="6">
    <location>
        <position position="174"/>
    </location>
</feature>
<protein>
    <submittedName>
        <fullName evidence="6">Uncharacterized protein</fullName>
    </submittedName>
</protein>
<dbReference type="InterPro" id="IPR023395">
    <property type="entry name" value="MCP_dom_sf"/>
</dbReference>
<evidence type="ECO:0000256" key="5">
    <source>
        <dbReference type="SAM" id="Phobius"/>
    </source>
</evidence>
<comment type="caution">
    <text evidence="6">The sequence shown here is derived from an EMBL/GenBank/DDBJ whole genome shotgun (WGS) entry which is preliminary data.</text>
</comment>
<evidence type="ECO:0000256" key="1">
    <source>
        <dbReference type="ARBA" id="ARBA00004370"/>
    </source>
</evidence>
<dbReference type="Proteomes" id="UP001218218">
    <property type="component" value="Unassembled WGS sequence"/>
</dbReference>
<organism evidence="6 7">
    <name type="scientific">Mycena albidolilacea</name>
    <dbReference type="NCBI Taxonomy" id="1033008"/>
    <lineage>
        <taxon>Eukaryota</taxon>
        <taxon>Fungi</taxon>
        <taxon>Dikarya</taxon>
        <taxon>Basidiomycota</taxon>
        <taxon>Agaricomycotina</taxon>
        <taxon>Agaricomycetes</taxon>
        <taxon>Agaricomycetidae</taxon>
        <taxon>Agaricales</taxon>
        <taxon>Marasmiineae</taxon>
        <taxon>Mycenaceae</taxon>
        <taxon>Mycena</taxon>
    </lineage>
</organism>
<dbReference type="SUPFAM" id="SSF103506">
    <property type="entry name" value="Mitochondrial carrier"/>
    <property type="match status" value="1"/>
</dbReference>
<feature type="transmembrane region" description="Helical" evidence="5">
    <location>
        <begin position="64"/>
        <end position="83"/>
    </location>
</feature>
<proteinExistence type="predicted"/>
<name>A0AAD6Z3X3_9AGAR</name>
<keyword evidence="3 5" id="KW-1133">Transmembrane helix</keyword>
<evidence type="ECO:0000313" key="7">
    <source>
        <dbReference type="Proteomes" id="UP001218218"/>
    </source>
</evidence>
<dbReference type="AlphaFoldDB" id="A0AAD6Z3X3"/>
<keyword evidence="2 5" id="KW-0812">Transmembrane</keyword>
<evidence type="ECO:0000256" key="2">
    <source>
        <dbReference type="ARBA" id="ARBA00022692"/>
    </source>
</evidence>
<keyword evidence="4 5" id="KW-0472">Membrane</keyword>
<sequence length="174" mass="18980">VTMPFTGVLVRYRANYTPKRGLRLGGEDEMNVTSAETDSYFGMMKRVHRIEGWVGLYKGIMPSIIATLITIVAISPIALFLAINHRVLPNGRIALPAQSGIVFSTVSLVPVILLIPMQIITNRAITTPHKLGAFAPKAALQVLLSPAERAQPLRLFFAPGIAFSEVLQDLVPPH</sequence>
<reference evidence="6" key="1">
    <citation type="submission" date="2023-03" db="EMBL/GenBank/DDBJ databases">
        <title>Massive genome expansion in bonnet fungi (Mycena s.s.) driven by repeated elements and novel gene families across ecological guilds.</title>
        <authorList>
            <consortium name="Lawrence Berkeley National Laboratory"/>
            <person name="Harder C.B."/>
            <person name="Miyauchi S."/>
            <person name="Viragh M."/>
            <person name="Kuo A."/>
            <person name="Thoen E."/>
            <person name="Andreopoulos B."/>
            <person name="Lu D."/>
            <person name="Skrede I."/>
            <person name="Drula E."/>
            <person name="Henrissat B."/>
            <person name="Morin E."/>
            <person name="Kohler A."/>
            <person name="Barry K."/>
            <person name="LaButti K."/>
            <person name="Morin E."/>
            <person name="Salamov A."/>
            <person name="Lipzen A."/>
            <person name="Mereny Z."/>
            <person name="Hegedus B."/>
            <person name="Baldrian P."/>
            <person name="Stursova M."/>
            <person name="Weitz H."/>
            <person name="Taylor A."/>
            <person name="Grigoriev I.V."/>
            <person name="Nagy L.G."/>
            <person name="Martin F."/>
            <person name="Kauserud H."/>
        </authorList>
    </citation>
    <scope>NUCLEOTIDE SEQUENCE</scope>
    <source>
        <strain evidence="6">CBHHK002</strain>
    </source>
</reference>
<dbReference type="Gene3D" id="1.50.40.10">
    <property type="entry name" value="Mitochondrial carrier domain"/>
    <property type="match status" value="1"/>
</dbReference>
<feature type="transmembrane region" description="Helical" evidence="5">
    <location>
        <begin position="95"/>
        <end position="115"/>
    </location>
</feature>